<keyword evidence="3" id="KW-1185">Reference proteome</keyword>
<name>A0AA39Y0F0_9PEZI</name>
<gene>
    <name evidence="2" type="ORF">B0T16DRAFT_459795</name>
</gene>
<dbReference type="Proteomes" id="UP001174936">
    <property type="component" value="Unassembled WGS sequence"/>
</dbReference>
<evidence type="ECO:0000313" key="3">
    <source>
        <dbReference type="Proteomes" id="UP001174936"/>
    </source>
</evidence>
<dbReference type="InterPro" id="IPR035979">
    <property type="entry name" value="RBD_domain_sf"/>
</dbReference>
<evidence type="ECO:0000313" key="2">
    <source>
        <dbReference type="EMBL" id="KAK0643681.1"/>
    </source>
</evidence>
<feature type="compositionally biased region" description="Basic and acidic residues" evidence="1">
    <location>
        <begin position="368"/>
        <end position="378"/>
    </location>
</feature>
<evidence type="ECO:0008006" key="4">
    <source>
        <dbReference type="Google" id="ProtNLM"/>
    </source>
</evidence>
<organism evidence="2 3">
    <name type="scientific">Cercophora newfieldiana</name>
    <dbReference type="NCBI Taxonomy" id="92897"/>
    <lineage>
        <taxon>Eukaryota</taxon>
        <taxon>Fungi</taxon>
        <taxon>Dikarya</taxon>
        <taxon>Ascomycota</taxon>
        <taxon>Pezizomycotina</taxon>
        <taxon>Sordariomycetes</taxon>
        <taxon>Sordariomycetidae</taxon>
        <taxon>Sordariales</taxon>
        <taxon>Lasiosphaeriaceae</taxon>
        <taxon>Cercophora</taxon>
    </lineage>
</organism>
<proteinExistence type="predicted"/>
<comment type="caution">
    <text evidence="2">The sequence shown here is derived from an EMBL/GenBank/DDBJ whole genome shotgun (WGS) entry which is preliminary data.</text>
</comment>
<dbReference type="EMBL" id="JAULSV010000005">
    <property type="protein sequence ID" value="KAK0643681.1"/>
    <property type="molecule type" value="Genomic_DNA"/>
</dbReference>
<reference evidence="2" key="1">
    <citation type="submission" date="2023-06" db="EMBL/GenBank/DDBJ databases">
        <title>Genome-scale phylogeny and comparative genomics of the fungal order Sordariales.</title>
        <authorList>
            <consortium name="Lawrence Berkeley National Laboratory"/>
            <person name="Hensen N."/>
            <person name="Bonometti L."/>
            <person name="Westerberg I."/>
            <person name="Brannstrom I.O."/>
            <person name="Guillou S."/>
            <person name="Cros-Aarteil S."/>
            <person name="Calhoun S."/>
            <person name="Haridas S."/>
            <person name="Kuo A."/>
            <person name="Mondo S."/>
            <person name="Pangilinan J."/>
            <person name="Riley R."/>
            <person name="Labutti K."/>
            <person name="Andreopoulos B."/>
            <person name="Lipzen A."/>
            <person name="Chen C."/>
            <person name="Yanf M."/>
            <person name="Daum C."/>
            <person name="Ng V."/>
            <person name="Clum A."/>
            <person name="Steindorff A."/>
            <person name="Ohm R."/>
            <person name="Martin F."/>
            <person name="Silar P."/>
            <person name="Natvig D."/>
            <person name="Lalanne C."/>
            <person name="Gautier V."/>
            <person name="Ament-Velasquez S.L."/>
            <person name="Kruys A."/>
            <person name="Hutchinson M.I."/>
            <person name="Powell A.J."/>
            <person name="Barry K."/>
            <person name="Miller A.N."/>
            <person name="Grigoriev I.V."/>
            <person name="Debuchy R."/>
            <person name="Gladieux P."/>
            <person name="Thoren M.H."/>
            <person name="Johannesson H."/>
        </authorList>
    </citation>
    <scope>NUCLEOTIDE SEQUENCE</scope>
    <source>
        <strain evidence="2">SMH2532-1</strain>
    </source>
</reference>
<accession>A0AA39Y0F0</accession>
<dbReference type="GO" id="GO:0003676">
    <property type="term" value="F:nucleic acid binding"/>
    <property type="evidence" value="ECO:0007669"/>
    <property type="project" value="InterPro"/>
</dbReference>
<dbReference type="AlphaFoldDB" id="A0AA39Y0F0"/>
<evidence type="ECO:0000256" key="1">
    <source>
        <dbReference type="SAM" id="MobiDB-lite"/>
    </source>
</evidence>
<feature type="region of interest" description="Disordered" evidence="1">
    <location>
        <begin position="364"/>
        <end position="392"/>
    </location>
</feature>
<dbReference type="SUPFAM" id="SSF54928">
    <property type="entry name" value="RNA-binding domain, RBD"/>
    <property type="match status" value="1"/>
</dbReference>
<sequence length="683" mass="74576">MVDNLTGSSPVTIFGYPDNDLETLQVYAPIWIPTSTPRMRSRDGFGNIVPPPGYQGSPMGAPPGYLSLVPSHLASNALSPSLATTPGTPSPSLAASQIVNGSVTNDSDGEPQLLDGQSCILRPMRMVLARSGLLPPVTETDRDRAVAAGNSANYEGDTNLRRNASADIPESDSCSFHIINLPADCTIKTLLGAIRNTGRVYASRIYKPNKDHPFTAAAKLVFFEKSAAQRFFAAALRHGPGFYVGTRRAYVVYHRILSAETRDRPNRSRVLVITGPTAKVNEQYLNKHLSPLFSWQTDEVVTIWEMQKNRCLEYRFGSYRAQAESAMLYSRTEAREKTMSQVNDSPGTPGQLRDMVNQLTISPANDELGSRRSRDTRTGEVIPPPGLGFPPNFRLVPTADHRFSPFSNNTNLSLSSPSLSTPSLTHTNLSPPNISPPTISPPTLSHANLTHTNCLLPDVSPPNISLAEQDLLIRQAAGISPSYLGNPFLPANHSARHIPDHQNCSLYLTHLPPTTTVHTLLHALHGTATGRVYFCHVNSPETDRQRRGLSAAKLTFFTPESANLFLERYNAFGFVVEGYAARVVRNRTKVARPAEGLAVSRVLLITGPQEIVEEGVLMGIFRSSFEFEMDGEVLVLSEGEGKRALCWPFGSYRAQAQAAVVLMRRNLGFFKGVDVGYGVDPCA</sequence>
<protein>
    <recommendedName>
        <fullName evidence="4">RRM domain-containing protein</fullName>
    </recommendedName>
</protein>